<feature type="region of interest" description="Disordered" evidence="6">
    <location>
        <begin position="33"/>
        <end position="58"/>
    </location>
</feature>
<sequence length="815" mass="88953">MDPPQLRLIATSLASIALSTIAPSVASASAIPHPHQVYTPSSNLTRPAPTDDDGDRNRKMEQWSSLIGIVTALVGNVLISLALNMQRYAHIRIAREWEQRKARKEAQRDRNYDAVASTNSHRSFDLGQPDGSRHQLREEEHETFEPYSDDVDAPPRDMRSARSYQDGGERSPKMSDRADQSAGSENRQSYLRSPYWWAGIILMVLGETGNFLAYGFAPASIVSPLGVIALISNCIIAPCLLKEKFRKQDFWGVLVAIAGAVVVVLSASSSEEKIGPGEIWMMITRWEFELYMGLTLVLIIGLMWASFSYGPKSILIDVGLVALFGGYTALSTKGVSSLLSFTLWHVITFPITYLLVFVLITSALMQIRYINRALQRFDSTQVIPTQFVLFTLSVIVGSAILYRDFESMSAARAGKFIGGCALTFLGVYFITSGRLRSDDESTFSDDDEEETIGLLNGERYHDRVDLSAPGPQSRAPNVMPNEINQEDYVQSPGGSLTSRGLDAVDDEQLTPRGILSSPDGSLTAQSPLSGPYIDGPSPLRPPSRMSNPWAESMDEPLETPRSDLETYCHVSPLESAVDAHQESTVLLRFPPAPGMEGSPGMDPSQLQRASTPMQSDHAIDIDRGQRNLETPSRRAIRNSISNRFSPGPLLPALSAGFSAVVAESLRRGEGSPLKDRARRSLGRRRLNSGPFDADPVGYRDQGLAIDGPNNSLGVAGARLQSATGLTVPSADAGNFTPVLPTEDQILSTYKTDEEGNRLRSFSDSWSGGLAWLGGALRMNPQGQPEPAPVSEQRKQPPRGESGQARIDSRSDDARP</sequence>
<feature type="compositionally biased region" description="Basic residues" evidence="6">
    <location>
        <begin position="676"/>
        <end position="686"/>
    </location>
</feature>
<gene>
    <name evidence="9" type="ORF">PDE_09709</name>
</gene>
<evidence type="ECO:0000256" key="2">
    <source>
        <dbReference type="ARBA" id="ARBA00022692"/>
    </source>
</evidence>
<dbReference type="InterPro" id="IPR008521">
    <property type="entry name" value="Mg_trans_NIPA"/>
</dbReference>
<dbReference type="Proteomes" id="UP000019376">
    <property type="component" value="Unassembled WGS sequence"/>
</dbReference>
<dbReference type="Pfam" id="PF05653">
    <property type="entry name" value="Mg_trans_NIPA"/>
    <property type="match status" value="1"/>
</dbReference>
<dbReference type="eggNOG" id="KOG2922">
    <property type="taxonomic scope" value="Eukaryota"/>
</dbReference>
<comment type="subcellular location">
    <subcellularLocation>
        <location evidence="1">Endoplasmic reticulum membrane</location>
        <topology evidence="1">Multi-pass membrane protein</topology>
    </subcellularLocation>
</comment>
<dbReference type="HOGENOM" id="CLU_012349_2_1_1"/>
<keyword evidence="5 7" id="KW-0472">Membrane</keyword>
<feature type="transmembrane region" description="Helical" evidence="7">
    <location>
        <begin position="63"/>
        <end position="83"/>
    </location>
</feature>
<feature type="signal peptide" evidence="8">
    <location>
        <begin position="1"/>
        <end position="28"/>
    </location>
</feature>
<dbReference type="PhylomeDB" id="S7ZVI0"/>
<proteinExistence type="predicted"/>
<dbReference type="SUPFAM" id="SSF103481">
    <property type="entry name" value="Multidrug resistance efflux transporter EmrE"/>
    <property type="match status" value="1"/>
</dbReference>
<feature type="region of interest" description="Disordered" evidence="6">
    <location>
        <begin position="105"/>
        <end position="185"/>
    </location>
</feature>
<evidence type="ECO:0000256" key="1">
    <source>
        <dbReference type="ARBA" id="ARBA00004477"/>
    </source>
</evidence>
<feature type="transmembrane region" description="Helical" evidence="7">
    <location>
        <begin position="288"/>
        <end position="307"/>
    </location>
</feature>
<dbReference type="OrthoDB" id="165382at2759"/>
<dbReference type="PANTHER" id="PTHR12570:SF65">
    <property type="entry name" value="MAGNESIUM TRANSPORTER NIPA9-RELATED"/>
    <property type="match status" value="1"/>
</dbReference>
<feature type="transmembrane region" description="Helical" evidence="7">
    <location>
        <begin position="413"/>
        <end position="431"/>
    </location>
</feature>
<feature type="compositionally biased region" description="Basic and acidic residues" evidence="6">
    <location>
        <begin position="167"/>
        <end position="179"/>
    </location>
</feature>
<evidence type="ECO:0000256" key="6">
    <source>
        <dbReference type="SAM" id="MobiDB-lite"/>
    </source>
</evidence>
<feature type="region of interest" description="Disordered" evidence="6">
    <location>
        <begin position="772"/>
        <end position="815"/>
    </location>
</feature>
<dbReference type="PANTHER" id="PTHR12570">
    <property type="match status" value="1"/>
</dbReference>
<keyword evidence="3" id="KW-0256">Endoplasmic reticulum</keyword>
<dbReference type="GO" id="GO:0016020">
    <property type="term" value="C:membrane"/>
    <property type="evidence" value="ECO:0007669"/>
    <property type="project" value="UniProtKB-SubCell"/>
</dbReference>
<feature type="region of interest" description="Disordered" evidence="6">
    <location>
        <begin position="510"/>
        <end position="557"/>
    </location>
</feature>
<evidence type="ECO:0000256" key="5">
    <source>
        <dbReference type="ARBA" id="ARBA00023136"/>
    </source>
</evidence>
<feature type="compositionally biased region" description="Polar residues" evidence="6">
    <location>
        <begin position="518"/>
        <end position="528"/>
    </location>
</feature>
<feature type="transmembrane region" description="Helical" evidence="7">
    <location>
        <begin position="314"/>
        <end position="330"/>
    </location>
</feature>
<keyword evidence="10" id="KW-1185">Reference proteome</keyword>
<organism evidence="9 10">
    <name type="scientific">Penicillium oxalicum (strain 114-2 / CGMCC 5302)</name>
    <name type="common">Penicillium decumbens</name>
    <dbReference type="NCBI Taxonomy" id="933388"/>
    <lineage>
        <taxon>Eukaryota</taxon>
        <taxon>Fungi</taxon>
        <taxon>Dikarya</taxon>
        <taxon>Ascomycota</taxon>
        <taxon>Pezizomycotina</taxon>
        <taxon>Eurotiomycetes</taxon>
        <taxon>Eurotiomycetidae</taxon>
        <taxon>Eurotiales</taxon>
        <taxon>Aspergillaceae</taxon>
        <taxon>Penicillium</taxon>
    </lineage>
</organism>
<evidence type="ECO:0000313" key="9">
    <source>
        <dbReference type="EMBL" id="EPS34745.1"/>
    </source>
</evidence>
<evidence type="ECO:0000256" key="7">
    <source>
        <dbReference type="SAM" id="Phobius"/>
    </source>
</evidence>
<keyword evidence="4 7" id="KW-1133">Transmembrane helix</keyword>
<feature type="chain" id="PRO_5004560046" evidence="8">
    <location>
        <begin position="29"/>
        <end position="815"/>
    </location>
</feature>
<dbReference type="GO" id="GO:0015095">
    <property type="term" value="F:magnesium ion transmembrane transporter activity"/>
    <property type="evidence" value="ECO:0007669"/>
    <property type="project" value="InterPro"/>
</dbReference>
<evidence type="ECO:0000256" key="3">
    <source>
        <dbReference type="ARBA" id="ARBA00022824"/>
    </source>
</evidence>
<evidence type="ECO:0000313" key="10">
    <source>
        <dbReference type="Proteomes" id="UP000019376"/>
    </source>
</evidence>
<feature type="transmembrane region" description="Helical" evidence="7">
    <location>
        <begin position="250"/>
        <end position="268"/>
    </location>
</feature>
<keyword evidence="8" id="KW-0732">Signal</keyword>
<feature type="compositionally biased region" description="Basic and acidic residues" evidence="6">
    <location>
        <begin position="806"/>
        <end position="815"/>
    </location>
</feature>
<feature type="transmembrane region" description="Helical" evidence="7">
    <location>
        <begin position="382"/>
        <end position="401"/>
    </location>
</feature>
<feature type="transmembrane region" description="Helical" evidence="7">
    <location>
        <begin position="195"/>
        <end position="215"/>
    </location>
</feature>
<evidence type="ECO:0000256" key="4">
    <source>
        <dbReference type="ARBA" id="ARBA00022989"/>
    </source>
</evidence>
<name>S7ZVI0_PENO1</name>
<evidence type="ECO:0000256" key="8">
    <source>
        <dbReference type="SAM" id="SignalP"/>
    </source>
</evidence>
<reference evidence="9 10" key="1">
    <citation type="journal article" date="2013" name="PLoS ONE">
        <title>Genomic and secretomic analyses reveal unique features of the lignocellulolytic enzyme system of Penicillium decumbens.</title>
        <authorList>
            <person name="Liu G."/>
            <person name="Zhang L."/>
            <person name="Wei X."/>
            <person name="Zou G."/>
            <person name="Qin Y."/>
            <person name="Ma L."/>
            <person name="Li J."/>
            <person name="Zheng H."/>
            <person name="Wang S."/>
            <person name="Wang C."/>
            <person name="Xun L."/>
            <person name="Zhao G.-P."/>
            <person name="Zhou Z."/>
            <person name="Qu Y."/>
        </authorList>
    </citation>
    <scope>NUCLEOTIDE SEQUENCE [LARGE SCALE GENOMIC DNA]</scope>
    <source>
        <strain evidence="10">114-2 / CGMCC 5302</strain>
    </source>
</reference>
<dbReference type="EMBL" id="KB644415">
    <property type="protein sequence ID" value="EPS34745.1"/>
    <property type="molecule type" value="Genomic_DNA"/>
</dbReference>
<protein>
    <submittedName>
        <fullName evidence="9">Uncharacterized protein</fullName>
    </submittedName>
</protein>
<feature type="compositionally biased region" description="Basic and acidic residues" evidence="6">
    <location>
        <begin position="131"/>
        <end position="144"/>
    </location>
</feature>
<dbReference type="AlphaFoldDB" id="S7ZVI0"/>
<accession>S7ZVI0</accession>
<dbReference type="InterPro" id="IPR037185">
    <property type="entry name" value="EmrE-like"/>
</dbReference>
<keyword evidence="2 7" id="KW-0812">Transmembrane</keyword>
<feature type="region of interest" description="Disordered" evidence="6">
    <location>
        <begin position="667"/>
        <end position="696"/>
    </location>
</feature>
<feature type="transmembrane region" description="Helical" evidence="7">
    <location>
        <begin position="342"/>
        <end position="361"/>
    </location>
</feature>